<feature type="chain" id="PRO_5032385981" evidence="1">
    <location>
        <begin position="21"/>
        <end position="402"/>
    </location>
</feature>
<keyword evidence="3" id="KW-0269">Exonuclease</keyword>
<dbReference type="InterPro" id="IPR036691">
    <property type="entry name" value="Endo/exonu/phosph_ase_sf"/>
</dbReference>
<dbReference type="Pfam" id="PF03372">
    <property type="entry name" value="Exo_endo_phos"/>
    <property type="match status" value="1"/>
</dbReference>
<dbReference type="Proteomes" id="UP000586305">
    <property type="component" value="Unassembled WGS sequence"/>
</dbReference>
<evidence type="ECO:0000313" key="3">
    <source>
        <dbReference type="EMBL" id="NOU49784.1"/>
    </source>
</evidence>
<reference evidence="3 4" key="1">
    <citation type="submission" date="2020-04" db="EMBL/GenBank/DDBJ databases">
        <title>Pseudoalteromonas caenipelagi sp. nov., isolated from a tidal flat.</title>
        <authorList>
            <person name="Park S."/>
            <person name="Yoon J.-H."/>
        </authorList>
    </citation>
    <scope>NUCLEOTIDE SEQUENCE [LARGE SCALE GENOMIC DNA]</scope>
    <source>
        <strain evidence="3 4">JBTF-M23</strain>
    </source>
</reference>
<dbReference type="RefSeq" id="WP_171624838.1">
    <property type="nucleotide sequence ID" value="NZ_JABBPG010000001.1"/>
</dbReference>
<organism evidence="3 4">
    <name type="scientific">Pseudoalteromonas caenipelagi</name>
    <dbReference type="NCBI Taxonomy" id="2726988"/>
    <lineage>
        <taxon>Bacteria</taxon>
        <taxon>Pseudomonadati</taxon>
        <taxon>Pseudomonadota</taxon>
        <taxon>Gammaproteobacteria</taxon>
        <taxon>Alteromonadales</taxon>
        <taxon>Pseudoalteromonadaceae</taxon>
        <taxon>Pseudoalteromonas</taxon>
    </lineage>
</organism>
<sequence>MKRTLLAILAASLFNLGCHGLQNQPNRFASKDKPTIRVATFNVSMEATNYKLTDNLDASGNALTTALQSDQFKQINNIAQIIQRTRPDVVLLNEFDYIADPEQGINLFKNRYLEVSQNGFDPITYPYVYLAPVNTGVKTPIMGENARLTHFGFGHYPGQYGMVLLSKFPIDFDNVRTFQHFLWQDMPNHLMPTKQDGNSWYAQNERDIMHLSSKSHWDVPVKICDQQINILASHPTPPVFDGPEDRNGRRNHDEIRLWKDYISETGNNYLYDDKGKKGGFSGQSFVILGDLNASSVDGDAHPKAISQLLKHPRINNYLAPTSNGGLLNKPQNPHAASHTAHWGMRADYVLPSADLTLTNSGVFWPAKDEDGAELVADRSASSDHRLVWVDIELQVDKSQCAL</sequence>
<keyword evidence="4" id="KW-1185">Reference proteome</keyword>
<evidence type="ECO:0000313" key="4">
    <source>
        <dbReference type="Proteomes" id="UP000586305"/>
    </source>
</evidence>
<dbReference type="AlphaFoldDB" id="A0A849VCX1"/>
<evidence type="ECO:0000259" key="2">
    <source>
        <dbReference type="Pfam" id="PF03372"/>
    </source>
</evidence>
<name>A0A849VCX1_9GAMM</name>
<keyword evidence="3" id="KW-0378">Hydrolase</keyword>
<keyword evidence="1" id="KW-0732">Signal</keyword>
<keyword evidence="3" id="KW-0255">Endonuclease</keyword>
<dbReference type="InterPro" id="IPR005135">
    <property type="entry name" value="Endo/exonuclease/phosphatase"/>
</dbReference>
<evidence type="ECO:0000256" key="1">
    <source>
        <dbReference type="SAM" id="SignalP"/>
    </source>
</evidence>
<feature type="domain" description="Endonuclease/exonuclease/phosphatase" evidence="2">
    <location>
        <begin position="40"/>
        <end position="384"/>
    </location>
</feature>
<accession>A0A849VCX1</accession>
<keyword evidence="3" id="KW-0540">Nuclease</keyword>
<gene>
    <name evidence="3" type="ORF">HG263_04450</name>
</gene>
<feature type="signal peptide" evidence="1">
    <location>
        <begin position="1"/>
        <end position="20"/>
    </location>
</feature>
<dbReference type="Gene3D" id="3.60.10.10">
    <property type="entry name" value="Endonuclease/exonuclease/phosphatase"/>
    <property type="match status" value="1"/>
</dbReference>
<dbReference type="GO" id="GO:0004527">
    <property type="term" value="F:exonuclease activity"/>
    <property type="evidence" value="ECO:0007669"/>
    <property type="project" value="UniProtKB-KW"/>
</dbReference>
<protein>
    <submittedName>
        <fullName evidence="3">Endonuclease/exonuclease/phosphatase family protein</fullName>
    </submittedName>
</protein>
<comment type="caution">
    <text evidence="3">The sequence shown here is derived from an EMBL/GenBank/DDBJ whole genome shotgun (WGS) entry which is preliminary data.</text>
</comment>
<dbReference type="SUPFAM" id="SSF56219">
    <property type="entry name" value="DNase I-like"/>
    <property type="match status" value="1"/>
</dbReference>
<dbReference type="EMBL" id="JABBPG010000001">
    <property type="protein sequence ID" value="NOU49784.1"/>
    <property type="molecule type" value="Genomic_DNA"/>
</dbReference>
<proteinExistence type="predicted"/>
<dbReference type="GO" id="GO:0004519">
    <property type="term" value="F:endonuclease activity"/>
    <property type="evidence" value="ECO:0007669"/>
    <property type="project" value="UniProtKB-KW"/>
</dbReference>